<evidence type="ECO:0000259" key="2">
    <source>
        <dbReference type="Pfam" id="PF21044"/>
    </source>
</evidence>
<sequence>MHDTLDAALSSAVLAARHFYNSPTENNEATLNNELSTLILITSKIDPTARLSVKNVNFNELLNFSTTLLGRKTTSAVTRSRLILFLFNLVFYNVPIRKYLAGESIQLCGYIFDVLKISLLNQLGPQNLIDILRLIQVLTYERSLSLGVWANDLISFLLTEIIGDEEPEWMPYCTAILCNLASRSKSVCQRIRNSSSYKAFSQKILKLLAHDSRMVVVSSLILVGYLEERLRDTVFRSRNIPQTFQCVFNVLILGDCLMTRHIAADLLKRLVVSDIPTVSSTPQITAMGKDLTSYSFFQHSIEMLAGLFVKMDPKSEESLKIYDIFLSFCSLPQLVSPTALAVLKIPATEQRFTTPIRSICSTSQMSFIDAIVPEVPLKAIRLLRYLLQECIESGDHIQNYVPHEIILTLVEDCLKTAVETNSQYVAFQCDRINEGLRLVGVIASDDEMRSDILDVVSAPLCSHLVESQMISNPVVAFMSRPVVQRIEPLAEWSANGVTTVLELLKVLADLKDYSKLHKDQYWKLLKDERLVPFVAYAVAYGDHRMICDALLLYTHCAQVHAFPTKWLSDLIASCVSFKSNELLTRSCDSQSLQLKSDFAKDDRIFNGSERRTPDSLSSANIEEVGSKITDDMVKDPNISQIVSLYERKINLLKIREKELENLLARKDESLKQSERLRLVGNIDVNDNEVCFLVIKTLRQVIIDHEKKVIDSRALIMTLRSEKKELEQLYKTLKDSFDAKTTETEVLADELAKVNQEKAVLLEENESEREFSMLTKARYDELKTKFDQTSSTLIEKDLECIKLSNDIATFKSDLSEKNAEIEDLSEKLQSAQVKCDDLEKLYETRIKNLQNELLDHSQQVEKLKKELEKVSKFKDQMLRMMNEI</sequence>
<feature type="coiled-coil region" evidence="1">
    <location>
        <begin position="715"/>
        <end position="763"/>
    </location>
</feature>
<evidence type="ECO:0000313" key="3">
    <source>
        <dbReference type="EMBL" id="VDN53332.1"/>
    </source>
</evidence>
<dbReference type="InterPro" id="IPR042510">
    <property type="entry name" value="CIP2A"/>
</dbReference>
<name>A0A158Q6C1_DRAME</name>
<feature type="coiled-coil region" evidence="1">
    <location>
        <begin position="806"/>
        <end position="865"/>
    </location>
</feature>
<evidence type="ECO:0000313" key="5">
    <source>
        <dbReference type="Proteomes" id="UP000274756"/>
    </source>
</evidence>
<dbReference type="Proteomes" id="UP000038040">
    <property type="component" value="Unplaced"/>
</dbReference>
<dbReference type="Proteomes" id="UP000274756">
    <property type="component" value="Unassembled WGS sequence"/>
</dbReference>
<proteinExistence type="predicted"/>
<keyword evidence="5" id="KW-1185">Reference proteome</keyword>
<protein>
    <submittedName>
        <fullName evidence="6">Serine/threonine-protein kinase TOR</fullName>
    </submittedName>
</protein>
<reference evidence="6" key="1">
    <citation type="submission" date="2016-04" db="UniProtKB">
        <authorList>
            <consortium name="WormBaseParasite"/>
        </authorList>
    </citation>
    <scope>IDENTIFICATION</scope>
</reference>
<feature type="coiled-coil region" evidence="1">
    <location>
        <begin position="642"/>
        <end position="676"/>
    </location>
</feature>
<dbReference type="STRING" id="318479.A0A158Q6C1"/>
<dbReference type="Pfam" id="PF21044">
    <property type="entry name" value="CIP2A_N"/>
    <property type="match status" value="1"/>
</dbReference>
<dbReference type="WBParaSite" id="DME_0000965501-mRNA-1">
    <property type="protein sequence ID" value="DME_0000965501-mRNA-1"/>
    <property type="gene ID" value="DME_0000965501"/>
</dbReference>
<accession>A0A158Q6C1</accession>
<evidence type="ECO:0000313" key="6">
    <source>
        <dbReference type="WBParaSite" id="DME_0000965501-mRNA-1"/>
    </source>
</evidence>
<dbReference type="AlphaFoldDB" id="A0A158Q6C1"/>
<keyword evidence="1" id="KW-0175">Coiled coil</keyword>
<dbReference type="PANTHER" id="PTHR23161:SF2">
    <property type="entry name" value="PROTEIN CIP2A"/>
    <property type="match status" value="1"/>
</dbReference>
<dbReference type="InterPro" id="IPR016024">
    <property type="entry name" value="ARM-type_fold"/>
</dbReference>
<dbReference type="InterPro" id="IPR048701">
    <property type="entry name" value="CIP2A_N"/>
</dbReference>
<dbReference type="OrthoDB" id="73401at2759"/>
<dbReference type="SUPFAM" id="SSF48371">
    <property type="entry name" value="ARM repeat"/>
    <property type="match status" value="1"/>
</dbReference>
<dbReference type="PANTHER" id="PTHR23161">
    <property type="entry name" value="PROTEIN CIP2A"/>
    <property type="match status" value="1"/>
</dbReference>
<feature type="domain" description="CIP2A N-terminal" evidence="2">
    <location>
        <begin position="129"/>
        <end position="581"/>
    </location>
</feature>
<gene>
    <name evidence="3" type="ORF">DME_LOCUS3305</name>
</gene>
<dbReference type="EMBL" id="UYYG01000121">
    <property type="protein sequence ID" value="VDN53332.1"/>
    <property type="molecule type" value="Genomic_DNA"/>
</dbReference>
<evidence type="ECO:0000313" key="4">
    <source>
        <dbReference type="Proteomes" id="UP000038040"/>
    </source>
</evidence>
<evidence type="ECO:0000256" key="1">
    <source>
        <dbReference type="SAM" id="Coils"/>
    </source>
</evidence>
<reference evidence="3 5" key="2">
    <citation type="submission" date="2018-11" db="EMBL/GenBank/DDBJ databases">
        <authorList>
            <consortium name="Pathogen Informatics"/>
        </authorList>
    </citation>
    <scope>NUCLEOTIDE SEQUENCE [LARGE SCALE GENOMIC DNA]</scope>
</reference>
<organism evidence="4 6">
    <name type="scientific">Dracunculus medinensis</name>
    <name type="common">Guinea worm</name>
    <dbReference type="NCBI Taxonomy" id="318479"/>
    <lineage>
        <taxon>Eukaryota</taxon>
        <taxon>Metazoa</taxon>
        <taxon>Ecdysozoa</taxon>
        <taxon>Nematoda</taxon>
        <taxon>Chromadorea</taxon>
        <taxon>Rhabditida</taxon>
        <taxon>Spirurina</taxon>
        <taxon>Dracunculoidea</taxon>
        <taxon>Dracunculidae</taxon>
        <taxon>Dracunculus</taxon>
    </lineage>
</organism>